<evidence type="ECO:0000313" key="2">
    <source>
        <dbReference type="EMBL" id="KXO10896.1"/>
    </source>
</evidence>
<evidence type="ECO:0000259" key="1">
    <source>
        <dbReference type="Pfam" id="PF05523"/>
    </source>
</evidence>
<evidence type="ECO:0000313" key="3">
    <source>
        <dbReference type="Proteomes" id="UP000070282"/>
    </source>
</evidence>
<dbReference type="Gene3D" id="2.60.120.10">
    <property type="entry name" value="Jelly Rolls"/>
    <property type="match status" value="1"/>
</dbReference>
<dbReference type="PATRIC" id="fig|1306954.6.peg.2896"/>
<feature type="domain" description="Sugar 3,4-ketoisomerase QdtA cupin" evidence="1">
    <location>
        <begin position="4"/>
        <end position="133"/>
    </location>
</feature>
<comment type="caution">
    <text evidence="2">The sequence shown here is derived from an EMBL/GenBank/DDBJ whole genome shotgun (WGS) entry which is preliminary data.</text>
</comment>
<dbReference type="Pfam" id="PF05523">
    <property type="entry name" value="FdtA"/>
    <property type="match status" value="1"/>
</dbReference>
<protein>
    <recommendedName>
        <fullName evidence="1">Sugar 3,4-ketoisomerase QdtA cupin domain-containing protein</fullName>
    </recommendedName>
</protein>
<accession>A0A137SEN3</accession>
<dbReference type="AlphaFoldDB" id="A0A137SEN3"/>
<dbReference type="CDD" id="cd20292">
    <property type="entry name" value="cupin_QdtA-like"/>
    <property type="match status" value="1"/>
</dbReference>
<dbReference type="InterPro" id="IPR008894">
    <property type="entry name" value="QdtA_cupin_dom"/>
</dbReference>
<organism evidence="2 3">
    <name type="scientific">Marinobacter excellens LAMA 842</name>
    <dbReference type="NCBI Taxonomy" id="1306954"/>
    <lineage>
        <taxon>Bacteria</taxon>
        <taxon>Pseudomonadati</taxon>
        <taxon>Pseudomonadota</taxon>
        <taxon>Gammaproteobacteria</taxon>
        <taxon>Pseudomonadales</taxon>
        <taxon>Marinobacteraceae</taxon>
        <taxon>Marinobacter</taxon>
    </lineage>
</organism>
<sequence length="135" mass="15619">MSLVKWIDFQSLGDERGSLVAVEIGMDKAVPFDIKRVYYIYHTEQGVSRGYHAHKNLKQVAICVAGKCRMVLDDGANREEVWLDCPTKGLVIEDLVWREMHDFSKDCVLLVLASEHYDESDYIRDYDDFLKQVSQ</sequence>
<dbReference type="InterPro" id="IPR011051">
    <property type="entry name" value="RmlC_Cupin_sf"/>
</dbReference>
<dbReference type="RefSeq" id="WP_061331449.1">
    <property type="nucleotide sequence ID" value="NZ_LOCO01000004.1"/>
</dbReference>
<name>A0A137SEN3_9GAMM</name>
<dbReference type="Proteomes" id="UP000070282">
    <property type="component" value="Unassembled WGS sequence"/>
</dbReference>
<proteinExistence type="predicted"/>
<reference evidence="3" key="1">
    <citation type="submission" date="2015-12" db="EMBL/GenBank/DDBJ databases">
        <authorList>
            <person name="Lima A."/>
            <person name="Farahani Zayas N."/>
            <person name="Castro Da Silva M.A."/>
            <person name="Cabral A."/>
            <person name="Pessatti M.L."/>
        </authorList>
    </citation>
    <scope>NUCLEOTIDE SEQUENCE [LARGE SCALE GENOMIC DNA]</scope>
    <source>
        <strain evidence="3">LAMA 842</strain>
    </source>
</reference>
<dbReference type="SUPFAM" id="SSF51182">
    <property type="entry name" value="RmlC-like cupins"/>
    <property type="match status" value="1"/>
</dbReference>
<keyword evidence="3" id="KW-1185">Reference proteome</keyword>
<dbReference type="InterPro" id="IPR014710">
    <property type="entry name" value="RmlC-like_jellyroll"/>
</dbReference>
<dbReference type="EMBL" id="LOCO01000004">
    <property type="protein sequence ID" value="KXO10896.1"/>
    <property type="molecule type" value="Genomic_DNA"/>
</dbReference>
<gene>
    <name evidence="2" type="ORF">J122_1020</name>
</gene>